<keyword evidence="8" id="KW-1185">Reference proteome</keyword>
<feature type="transmembrane region" description="Helical" evidence="6">
    <location>
        <begin position="393"/>
        <end position="411"/>
    </location>
</feature>
<sequence>MTGTSFSLPPPTPGGATSNPVLRYGIWVLVAAGLLLLPQVFSSGLAISTMCLMGTMVIFALSYNMLLGQTGLLSFGHAVFLGLGGFLTAHAMNMGADGLFPLPLMFMPIVGGVTGLAFGILFGAVCTRRAGTAFAMITLGIAELVASSALILRHVFGGEEGISVDRTELPQPLGIVFGPQIEVYYLIAAWCFVSMLAMYAITRTPFGRMCNAVRDNPVRVSFIGYNTTTIRFIAFSLAGLFAGIAGGLTAINFELVNAAQMGAAESGTVILMAYIGGTGFFAGPIIGAVLVTYLQLMLSDITNVWQLYFGLMFIGIVMYAPNGIVGLLAAQRPLLERRCLHRMIPYYVLALVPGLGALAGLSMVIEMTTQLSVSGSEGMSMSLMHIPFEADSVVPWSIAVVLLLAGGYGFLRAAAVTRNAYDTATADRRAG</sequence>
<keyword evidence="3 6" id="KW-0812">Transmembrane</keyword>
<dbReference type="GO" id="GO:0015658">
    <property type="term" value="F:branched-chain amino acid transmembrane transporter activity"/>
    <property type="evidence" value="ECO:0007669"/>
    <property type="project" value="InterPro"/>
</dbReference>
<protein>
    <submittedName>
        <fullName evidence="7">Branched-chain amino acid ABC transporter permease</fullName>
    </submittedName>
</protein>
<feature type="transmembrane region" description="Helical" evidence="6">
    <location>
        <begin position="346"/>
        <end position="373"/>
    </location>
</feature>
<dbReference type="PANTHER" id="PTHR30482">
    <property type="entry name" value="HIGH-AFFINITY BRANCHED-CHAIN AMINO ACID TRANSPORT SYSTEM PERMEASE"/>
    <property type="match status" value="1"/>
</dbReference>
<keyword evidence="5 6" id="KW-0472">Membrane</keyword>
<dbReference type="EMBL" id="PVBR01000006">
    <property type="protein sequence ID" value="PRD43573.1"/>
    <property type="molecule type" value="Genomic_DNA"/>
</dbReference>
<feature type="transmembrane region" description="Helical" evidence="6">
    <location>
        <begin position="268"/>
        <end position="293"/>
    </location>
</feature>
<feature type="transmembrane region" description="Helical" evidence="6">
    <location>
        <begin position="72"/>
        <end position="92"/>
    </location>
</feature>
<feature type="transmembrane region" description="Helical" evidence="6">
    <location>
        <begin position="20"/>
        <end position="37"/>
    </location>
</feature>
<dbReference type="AlphaFoldDB" id="A0A2S9ISQ7"/>
<evidence type="ECO:0000256" key="5">
    <source>
        <dbReference type="ARBA" id="ARBA00023136"/>
    </source>
</evidence>
<feature type="transmembrane region" description="Helical" evidence="6">
    <location>
        <begin position="232"/>
        <end position="256"/>
    </location>
</feature>
<proteinExistence type="predicted"/>
<feature type="transmembrane region" description="Helical" evidence="6">
    <location>
        <begin position="183"/>
        <end position="201"/>
    </location>
</feature>
<keyword evidence="4 6" id="KW-1133">Transmembrane helix</keyword>
<evidence type="ECO:0000256" key="2">
    <source>
        <dbReference type="ARBA" id="ARBA00022475"/>
    </source>
</evidence>
<evidence type="ECO:0000256" key="1">
    <source>
        <dbReference type="ARBA" id="ARBA00004651"/>
    </source>
</evidence>
<comment type="caution">
    <text evidence="7">The sequence shown here is derived from an EMBL/GenBank/DDBJ whole genome shotgun (WGS) entry which is preliminary data.</text>
</comment>
<keyword evidence="2" id="KW-1003">Cell membrane</keyword>
<evidence type="ECO:0000313" key="8">
    <source>
        <dbReference type="Proteomes" id="UP000239434"/>
    </source>
</evidence>
<feature type="transmembrane region" description="Helical" evidence="6">
    <location>
        <begin position="305"/>
        <end position="325"/>
    </location>
</feature>
<evidence type="ECO:0000256" key="3">
    <source>
        <dbReference type="ARBA" id="ARBA00022692"/>
    </source>
</evidence>
<name>A0A2S9ISQ7_9HYPH</name>
<evidence type="ECO:0000256" key="6">
    <source>
        <dbReference type="SAM" id="Phobius"/>
    </source>
</evidence>
<comment type="subcellular location">
    <subcellularLocation>
        <location evidence="1">Cell membrane</location>
        <topology evidence="1">Multi-pass membrane protein</topology>
    </subcellularLocation>
</comment>
<dbReference type="RefSeq" id="WP_105741785.1">
    <property type="nucleotide sequence ID" value="NZ_PVBR01000006.1"/>
</dbReference>
<dbReference type="CDD" id="cd06581">
    <property type="entry name" value="TM_PBP1_LivM_like"/>
    <property type="match status" value="1"/>
</dbReference>
<accession>A0A2S9ISQ7</accession>
<dbReference type="InterPro" id="IPR043428">
    <property type="entry name" value="LivM-like"/>
</dbReference>
<evidence type="ECO:0000256" key="4">
    <source>
        <dbReference type="ARBA" id="ARBA00022989"/>
    </source>
</evidence>
<dbReference type="InterPro" id="IPR001851">
    <property type="entry name" value="ABC_transp_permease"/>
</dbReference>
<dbReference type="PANTHER" id="PTHR30482:SF17">
    <property type="entry name" value="ABC TRANSPORTER ATP-BINDING PROTEIN"/>
    <property type="match status" value="1"/>
</dbReference>
<dbReference type="Pfam" id="PF02653">
    <property type="entry name" value="BPD_transp_2"/>
    <property type="match status" value="1"/>
</dbReference>
<feature type="transmembrane region" description="Helical" evidence="6">
    <location>
        <begin position="104"/>
        <end position="125"/>
    </location>
</feature>
<gene>
    <name evidence="7" type="ORF">C5748_09915</name>
</gene>
<dbReference type="GO" id="GO:0005886">
    <property type="term" value="C:plasma membrane"/>
    <property type="evidence" value="ECO:0007669"/>
    <property type="project" value="UniProtKB-SubCell"/>
</dbReference>
<feature type="transmembrane region" description="Helical" evidence="6">
    <location>
        <begin position="44"/>
        <end position="66"/>
    </location>
</feature>
<organism evidence="7 8">
    <name type="scientific">Phyllobacterium phragmitis</name>
    <dbReference type="NCBI Taxonomy" id="2670329"/>
    <lineage>
        <taxon>Bacteria</taxon>
        <taxon>Pseudomonadati</taxon>
        <taxon>Pseudomonadota</taxon>
        <taxon>Alphaproteobacteria</taxon>
        <taxon>Hyphomicrobiales</taxon>
        <taxon>Phyllobacteriaceae</taxon>
        <taxon>Phyllobacterium</taxon>
    </lineage>
</organism>
<reference evidence="7 8" key="1">
    <citation type="submission" date="2018-02" db="EMBL/GenBank/DDBJ databases">
        <title>The draft genome of Phyllobacterium sp. 1N-3.</title>
        <authorList>
            <person name="Liu L."/>
            <person name="Li L."/>
            <person name="Zhang X."/>
            <person name="Wang T."/>
            <person name="Liang L."/>
        </authorList>
    </citation>
    <scope>NUCLEOTIDE SEQUENCE [LARGE SCALE GENOMIC DNA]</scope>
    <source>
        <strain evidence="7 8">1N-3</strain>
    </source>
</reference>
<dbReference type="Proteomes" id="UP000239434">
    <property type="component" value="Unassembled WGS sequence"/>
</dbReference>
<evidence type="ECO:0000313" key="7">
    <source>
        <dbReference type="EMBL" id="PRD43573.1"/>
    </source>
</evidence>